<dbReference type="PROSITE" id="PS50005">
    <property type="entry name" value="TPR"/>
    <property type="match status" value="4"/>
</dbReference>
<keyword evidence="2 3" id="KW-0802">TPR repeat</keyword>
<comment type="caution">
    <text evidence="5">The sequence shown here is derived from an EMBL/GenBank/DDBJ whole genome shotgun (WGS) entry which is preliminary data.</text>
</comment>
<dbReference type="InterPro" id="IPR019734">
    <property type="entry name" value="TPR_rpt"/>
</dbReference>
<feature type="repeat" description="TPR" evidence="3">
    <location>
        <begin position="141"/>
        <end position="174"/>
    </location>
</feature>
<feature type="chain" id="PRO_5019565916" evidence="4">
    <location>
        <begin position="29"/>
        <end position="310"/>
    </location>
</feature>
<dbReference type="InterPro" id="IPR011990">
    <property type="entry name" value="TPR-like_helical_dom_sf"/>
</dbReference>
<organism evidence="5 6">
    <name type="scientific">Aphanothece sacrum FPU1</name>
    <dbReference type="NCBI Taxonomy" id="1920663"/>
    <lineage>
        <taxon>Bacteria</taxon>
        <taxon>Bacillati</taxon>
        <taxon>Cyanobacteriota</taxon>
        <taxon>Cyanophyceae</taxon>
        <taxon>Oscillatoriophycideae</taxon>
        <taxon>Chroococcales</taxon>
        <taxon>Aphanothecaceae</taxon>
        <taxon>Aphanothece</taxon>
    </lineage>
</organism>
<keyword evidence="6" id="KW-1185">Reference proteome</keyword>
<dbReference type="Pfam" id="PF13432">
    <property type="entry name" value="TPR_16"/>
    <property type="match status" value="1"/>
</dbReference>
<gene>
    <name evidence="5" type="ORF">AsFPU1_2067</name>
</gene>
<dbReference type="RefSeq" id="WP_124970216.1">
    <property type="nucleotide sequence ID" value="NZ_BDQK01000013.1"/>
</dbReference>
<dbReference type="PROSITE" id="PS50293">
    <property type="entry name" value="TPR_REGION"/>
    <property type="match status" value="2"/>
</dbReference>
<sequence>MSKYCTAFFKLCLIVCLLLFSGEQPTEALSEILSSSQASDLFYQGIEQTEKSNYSQAILDFTQVINSESKWVTAAYTNRCLVHLNLNQNQAAKSDCTEAIKRNSNQTDVYLNLGLAEYRLGNYYQALSQYQEVIKRDKENYQAYYNQGLVYVALQDYSQALKNYEQALLSEKLETDEQKSLIYNEKGLAYFNSGDMANSLTELTQSISLNPVNDQAYYNRGCIHYKTQHYLAAIDDFNQVIKLNSDSAQAYVNRGISYYAMGLEQAALRDLNRALHQFDKQEQLIAYQQTLNLINQLKEKREISGQSILA</sequence>
<accession>A0A401IHA1</accession>
<evidence type="ECO:0000313" key="5">
    <source>
        <dbReference type="EMBL" id="GBF80663.1"/>
    </source>
</evidence>
<feature type="signal peptide" evidence="4">
    <location>
        <begin position="1"/>
        <end position="28"/>
    </location>
</feature>
<dbReference type="InterPro" id="IPR050498">
    <property type="entry name" value="Ycf3"/>
</dbReference>
<keyword evidence="1" id="KW-0677">Repeat</keyword>
<dbReference type="Pfam" id="PF13181">
    <property type="entry name" value="TPR_8"/>
    <property type="match status" value="1"/>
</dbReference>
<feature type="repeat" description="TPR" evidence="3">
    <location>
        <begin position="107"/>
        <end position="140"/>
    </location>
</feature>
<evidence type="ECO:0000256" key="3">
    <source>
        <dbReference type="PROSITE-ProRule" id="PRU00339"/>
    </source>
</evidence>
<dbReference type="Pfam" id="PF13414">
    <property type="entry name" value="TPR_11"/>
    <property type="match status" value="1"/>
</dbReference>
<proteinExistence type="predicted"/>
<dbReference type="EMBL" id="BDQK01000013">
    <property type="protein sequence ID" value="GBF80663.1"/>
    <property type="molecule type" value="Genomic_DNA"/>
</dbReference>
<keyword evidence="4" id="KW-0732">Signal</keyword>
<evidence type="ECO:0000313" key="6">
    <source>
        <dbReference type="Proteomes" id="UP000287247"/>
    </source>
</evidence>
<dbReference type="PANTHER" id="PTHR44858:SF1">
    <property type="entry name" value="UDP-N-ACETYLGLUCOSAMINE--PEPTIDE N-ACETYLGLUCOSAMINYLTRANSFERASE SPINDLY-RELATED"/>
    <property type="match status" value="1"/>
</dbReference>
<reference evidence="6" key="1">
    <citation type="submission" date="2017-05" db="EMBL/GenBank/DDBJ databases">
        <title>Physiological properties and genetic analysis related to exopolysaccharide production of fresh-water unicellular cyanobacterium Aphanothece sacrum, Suizenji Nori, that has been cultured as a food source in Japan.</title>
        <authorList>
            <person name="Kanesaki Y."/>
            <person name="Yoshikawa S."/>
            <person name="Ohki K."/>
        </authorList>
    </citation>
    <scope>NUCLEOTIDE SEQUENCE [LARGE SCALE GENOMIC DNA]</scope>
    <source>
        <strain evidence="6">FPU1</strain>
    </source>
</reference>
<dbReference type="SUPFAM" id="SSF48439">
    <property type="entry name" value="Protein prenylyltransferase"/>
    <property type="match status" value="1"/>
</dbReference>
<feature type="repeat" description="TPR" evidence="3">
    <location>
        <begin position="180"/>
        <end position="213"/>
    </location>
</feature>
<dbReference type="PANTHER" id="PTHR44858">
    <property type="entry name" value="TETRATRICOPEPTIDE REPEAT PROTEIN 6"/>
    <property type="match status" value="1"/>
</dbReference>
<evidence type="ECO:0000256" key="1">
    <source>
        <dbReference type="ARBA" id="ARBA00022737"/>
    </source>
</evidence>
<dbReference type="SMART" id="SM00028">
    <property type="entry name" value="TPR"/>
    <property type="match status" value="7"/>
</dbReference>
<dbReference type="Gene3D" id="1.25.40.10">
    <property type="entry name" value="Tetratricopeptide repeat domain"/>
    <property type="match status" value="2"/>
</dbReference>
<dbReference type="AlphaFoldDB" id="A0A401IHA1"/>
<dbReference type="Proteomes" id="UP000287247">
    <property type="component" value="Unassembled WGS sequence"/>
</dbReference>
<dbReference type="GO" id="GO:0009279">
    <property type="term" value="C:cell outer membrane"/>
    <property type="evidence" value="ECO:0007669"/>
    <property type="project" value="TreeGrafter"/>
</dbReference>
<dbReference type="GO" id="GO:0046813">
    <property type="term" value="P:receptor-mediated virion attachment to host cell"/>
    <property type="evidence" value="ECO:0007669"/>
    <property type="project" value="TreeGrafter"/>
</dbReference>
<name>A0A401IHA1_APHSA</name>
<protein>
    <submittedName>
        <fullName evidence="5">Tetratricopeptide repeat domain protein</fullName>
    </submittedName>
</protein>
<evidence type="ECO:0000256" key="4">
    <source>
        <dbReference type="SAM" id="SignalP"/>
    </source>
</evidence>
<feature type="repeat" description="TPR" evidence="3">
    <location>
        <begin position="214"/>
        <end position="247"/>
    </location>
</feature>
<evidence type="ECO:0000256" key="2">
    <source>
        <dbReference type="ARBA" id="ARBA00022803"/>
    </source>
</evidence>
<dbReference type="OrthoDB" id="5508521at2"/>